<dbReference type="Proteomes" id="UP000234857">
    <property type="component" value="Unassembled WGS sequence"/>
</dbReference>
<dbReference type="SMART" id="SM00065">
    <property type="entry name" value="GAF"/>
    <property type="match status" value="2"/>
</dbReference>
<sequence>MNKNVFKEFSIEDWIKLVDINKAIVSELQLDKVLILILKNALDSIQAESGSLMLVSDDDKKVLKIVASVGIPKNISENTTVELGEGISGTVAETGKSILIEDIEKNPKFKKKNNDRYKTKSCIAVPLIFKKNIIGVFNINNKKDLQPFIKKDVMFSETLAQQAAIAIQNARLYRNLKEEKEKIGELNQELEESLMALSSYTEELYTFHDFTKNIFDKVVNYFDFEELVREIARLFISVETMTPSYVVLYFKEKDYRCIIDKNGVKTNTSLEKISVIDKISNYCIDNNESIRIPFEENRYNDLQKITTDHFSSVLCVPLFGKEGPFGTIMLLNSKRKKYQFDEKTRNLMSIFSLQVSTALSLFIALDEIMKKRVLENELKVASKIQKMFMPGKNPIIPGLEIAHVYIPTFQVGGDYIDFLWHDDQRISIALGDVAGKGVPAALIMALTKSAVKSNVSRYDSAKGLLDKINTELISEIEGHRFVTMIYSIYDWKTRTLRMAKAGHNPPLIFKKNGEILRINPQGLFLGMFRDCILKEENHIIDKDDIVVFYTDGVEDAVNEKGENFGLDRLKATIWENLDMTPEELKDLVVKKIRDFSGNAPQADDISIIIGKGVEYNNREIELKNHKAEINRLFNYLTKLLANSGIEGEDILFKVRLIVDEALCNAIEHGNRLDEKKTIKVTHELKGKKLILTIEDDGDGFEWKRKLLSENSVDIKSDRGRGIIILKELCDEFVYNSKGNNAKILISLENK</sequence>
<reference evidence="5 6" key="1">
    <citation type="submission" date="2017-11" db="EMBL/GenBank/DDBJ databases">
        <title>Genome-resolved metagenomics identifies genetic mobility, metabolic interactions, and unexpected diversity in perchlorate-reducing communities.</title>
        <authorList>
            <person name="Barnum T.P."/>
            <person name="Figueroa I.A."/>
            <person name="Carlstrom C.I."/>
            <person name="Lucas L.N."/>
            <person name="Engelbrektson A.L."/>
            <person name="Coates J.D."/>
        </authorList>
    </citation>
    <scope>NUCLEOTIDE SEQUENCE [LARGE SCALE GENOMIC DNA]</scope>
    <source>
        <strain evidence="5">BM706</strain>
    </source>
</reference>
<dbReference type="CDD" id="cd16936">
    <property type="entry name" value="HATPase_RsbW-like"/>
    <property type="match status" value="1"/>
</dbReference>
<dbReference type="Gene3D" id="3.60.40.10">
    <property type="entry name" value="PPM-type phosphatase domain"/>
    <property type="match status" value="1"/>
</dbReference>
<feature type="domain" description="PPM-type phosphatase" evidence="4">
    <location>
        <begin position="396"/>
        <end position="612"/>
    </location>
</feature>
<keyword evidence="1" id="KW-0378">Hydrolase</keyword>
<gene>
    <name evidence="5" type="ORF">C0601_11415</name>
</gene>
<comment type="caution">
    <text evidence="5">The sequence shown here is derived from an EMBL/GenBank/DDBJ whole genome shotgun (WGS) entry which is preliminary data.</text>
</comment>
<protein>
    <recommendedName>
        <fullName evidence="7">PPM-type phosphatase domain-containing protein</fullName>
    </recommendedName>
</protein>
<dbReference type="InterPro" id="IPR003018">
    <property type="entry name" value="GAF"/>
</dbReference>
<dbReference type="InterPro" id="IPR052016">
    <property type="entry name" value="Bact_Sigma-Reg"/>
</dbReference>
<evidence type="ECO:0000256" key="2">
    <source>
        <dbReference type="SAM" id="Coils"/>
    </source>
</evidence>
<evidence type="ECO:0000259" key="4">
    <source>
        <dbReference type="SMART" id="SM00331"/>
    </source>
</evidence>
<dbReference type="InterPro" id="IPR036890">
    <property type="entry name" value="HATPase_C_sf"/>
</dbReference>
<feature type="domain" description="GAF" evidence="3">
    <location>
        <begin position="223"/>
        <end position="369"/>
    </location>
</feature>
<evidence type="ECO:0008006" key="7">
    <source>
        <dbReference type="Google" id="ProtNLM"/>
    </source>
</evidence>
<proteinExistence type="predicted"/>
<dbReference type="AlphaFoldDB" id="A0A2N5ZC34"/>
<dbReference type="Pfam" id="PF07228">
    <property type="entry name" value="SpoIIE"/>
    <property type="match status" value="1"/>
</dbReference>
<dbReference type="GO" id="GO:0016791">
    <property type="term" value="F:phosphatase activity"/>
    <property type="evidence" value="ECO:0007669"/>
    <property type="project" value="TreeGrafter"/>
</dbReference>
<evidence type="ECO:0000313" key="6">
    <source>
        <dbReference type="Proteomes" id="UP000234857"/>
    </source>
</evidence>
<dbReference type="Pfam" id="PF13581">
    <property type="entry name" value="HATPase_c_2"/>
    <property type="match status" value="1"/>
</dbReference>
<evidence type="ECO:0000256" key="1">
    <source>
        <dbReference type="ARBA" id="ARBA00022801"/>
    </source>
</evidence>
<dbReference type="InterPro" id="IPR036457">
    <property type="entry name" value="PPM-type-like_dom_sf"/>
</dbReference>
<accession>A0A2N5ZC34</accession>
<dbReference type="SUPFAM" id="SSF55781">
    <property type="entry name" value="GAF domain-like"/>
    <property type="match status" value="2"/>
</dbReference>
<dbReference type="PANTHER" id="PTHR43156:SF2">
    <property type="entry name" value="STAGE II SPORULATION PROTEIN E"/>
    <property type="match status" value="1"/>
</dbReference>
<dbReference type="InterPro" id="IPR029016">
    <property type="entry name" value="GAF-like_dom_sf"/>
</dbReference>
<dbReference type="PANTHER" id="PTHR43156">
    <property type="entry name" value="STAGE II SPORULATION PROTEIN E-RELATED"/>
    <property type="match status" value="1"/>
</dbReference>
<dbReference type="Gene3D" id="3.30.565.10">
    <property type="entry name" value="Histidine kinase-like ATPase, C-terminal domain"/>
    <property type="match status" value="1"/>
</dbReference>
<evidence type="ECO:0000313" key="5">
    <source>
        <dbReference type="EMBL" id="PLX16222.1"/>
    </source>
</evidence>
<keyword evidence="2" id="KW-0175">Coiled coil</keyword>
<dbReference type="InterPro" id="IPR003594">
    <property type="entry name" value="HATPase_dom"/>
</dbReference>
<evidence type="ECO:0000259" key="3">
    <source>
        <dbReference type="SMART" id="SM00065"/>
    </source>
</evidence>
<organism evidence="5 6">
    <name type="scientific">Muiribacterium halophilum</name>
    <dbReference type="NCBI Taxonomy" id="2053465"/>
    <lineage>
        <taxon>Bacteria</taxon>
        <taxon>Candidatus Muiribacteriota</taxon>
        <taxon>Candidatus Muiribacteriia</taxon>
        <taxon>Candidatus Muiribacteriales</taxon>
        <taxon>Candidatus Muiribacteriaceae</taxon>
        <taxon>Candidatus Muiribacterium</taxon>
    </lineage>
</organism>
<dbReference type="SUPFAM" id="SSF55874">
    <property type="entry name" value="ATPase domain of HSP90 chaperone/DNA topoisomerase II/histidine kinase"/>
    <property type="match status" value="1"/>
</dbReference>
<dbReference type="Pfam" id="PF13185">
    <property type="entry name" value="GAF_2"/>
    <property type="match status" value="1"/>
</dbReference>
<dbReference type="EMBL" id="PKTG01000122">
    <property type="protein sequence ID" value="PLX16222.1"/>
    <property type="molecule type" value="Genomic_DNA"/>
</dbReference>
<dbReference type="Pfam" id="PF01590">
    <property type="entry name" value="GAF"/>
    <property type="match status" value="1"/>
</dbReference>
<dbReference type="Gene3D" id="3.30.450.40">
    <property type="match status" value="2"/>
</dbReference>
<dbReference type="InterPro" id="IPR001932">
    <property type="entry name" value="PPM-type_phosphatase-like_dom"/>
</dbReference>
<dbReference type="SMART" id="SM00331">
    <property type="entry name" value="PP2C_SIG"/>
    <property type="match status" value="1"/>
</dbReference>
<name>A0A2N5ZC34_MUIH1</name>
<feature type="coiled-coil region" evidence="2">
    <location>
        <begin position="169"/>
        <end position="203"/>
    </location>
</feature>
<feature type="domain" description="GAF" evidence="3">
    <location>
        <begin position="16"/>
        <end position="177"/>
    </location>
</feature>